<organism evidence="3 4">
    <name type="scientific">Catonella massiliensis</name>
    <dbReference type="NCBI Taxonomy" id="2799636"/>
    <lineage>
        <taxon>Bacteria</taxon>
        <taxon>Bacillati</taxon>
        <taxon>Bacillota</taxon>
        <taxon>Clostridia</taxon>
        <taxon>Lachnospirales</taxon>
        <taxon>Lachnospiraceae</taxon>
        <taxon>Catonella</taxon>
    </lineage>
</organism>
<evidence type="ECO:0000313" key="4">
    <source>
        <dbReference type="Proteomes" id="UP000604730"/>
    </source>
</evidence>
<keyword evidence="2 3" id="KW-0012">Acyltransferase</keyword>
<dbReference type="Gene3D" id="2.160.10.10">
    <property type="entry name" value="Hexapeptide repeat proteins"/>
    <property type="match status" value="1"/>
</dbReference>
<comment type="caution">
    <text evidence="3">The sequence shown here is derived from an EMBL/GenBank/DDBJ whole genome shotgun (WGS) entry which is preliminary data.</text>
</comment>
<evidence type="ECO:0000256" key="1">
    <source>
        <dbReference type="ARBA" id="ARBA00022679"/>
    </source>
</evidence>
<dbReference type="InterPro" id="IPR011004">
    <property type="entry name" value="Trimer_LpxA-like_sf"/>
</dbReference>
<dbReference type="EMBL" id="JAEPRJ010000001">
    <property type="protein sequence ID" value="MBK5896620.1"/>
    <property type="molecule type" value="Genomic_DNA"/>
</dbReference>
<reference evidence="3 4" key="1">
    <citation type="submission" date="2021-01" db="EMBL/GenBank/DDBJ databases">
        <title>Isolation and description of Catonella massiliensis sp. nov., a novel Catonella species, isolated from a stable periodontitis subject.</title>
        <authorList>
            <person name="Antezack A."/>
            <person name="Boxberger M."/>
            <person name="La Scola B."/>
            <person name="Monnet-Corti V."/>
        </authorList>
    </citation>
    <scope>NUCLEOTIDE SEQUENCE [LARGE SCALE GENOMIC DNA]</scope>
    <source>
        <strain evidence="3 4">Marseille-Q4567</strain>
    </source>
</reference>
<proteinExistence type="predicted"/>
<name>A0ABS1IY23_9FIRM</name>
<dbReference type="RefSeq" id="WP_208428181.1">
    <property type="nucleotide sequence ID" value="NZ_JAEPRJ010000001.1"/>
</dbReference>
<keyword evidence="4" id="KW-1185">Reference proteome</keyword>
<keyword evidence="1" id="KW-0808">Transferase</keyword>
<evidence type="ECO:0000313" key="3">
    <source>
        <dbReference type="EMBL" id="MBK5896620.1"/>
    </source>
</evidence>
<dbReference type="InterPro" id="IPR050179">
    <property type="entry name" value="Trans_hexapeptide_repeat"/>
</dbReference>
<accession>A0ABS1IY23</accession>
<dbReference type="SUPFAM" id="SSF51161">
    <property type="entry name" value="Trimeric LpxA-like enzymes"/>
    <property type="match status" value="1"/>
</dbReference>
<dbReference type="GO" id="GO:0016746">
    <property type="term" value="F:acyltransferase activity"/>
    <property type="evidence" value="ECO:0007669"/>
    <property type="project" value="UniProtKB-KW"/>
</dbReference>
<protein>
    <submittedName>
        <fullName evidence="3">Acyltransferase</fullName>
    </submittedName>
</protein>
<evidence type="ECO:0000256" key="2">
    <source>
        <dbReference type="ARBA" id="ARBA00023315"/>
    </source>
</evidence>
<gene>
    <name evidence="3" type="ORF">JJN12_02310</name>
</gene>
<dbReference type="Proteomes" id="UP000604730">
    <property type="component" value="Unassembled WGS sequence"/>
</dbReference>
<dbReference type="PANTHER" id="PTHR43300">
    <property type="entry name" value="ACETYLTRANSFERASE"/>
    <property type="match status" value="1"/>
</dbReference>
<dbReference type="PANTHER" id="PTHR43300:SF12">
    <property type="entry name" value="CHLORAMPHENICOL ACETYLTRANSFERASE"/>
    <property type="match status" value="1"/>
</dbReference>
<sequence>MNGYLDTAGIERLGLKSVGENVLISEKACIYMPEKISIGSNVRIDDFCILVGDITLGNYIHISPFASIHGTGGGSVTMKDFTGLGSYATIYAGSDDFNGGTLTNPTVPKEYCKIISGNVVMEKHCLVGIKSVLLPKAYMYEGSVLGAMSLLNKKAKPWSVYFGSPARRIDERNRKTLEYEELFLKSKISNMGVKIENSNFTT</sequence>